<evidence type="ECO:0000313" key="4">
    <source>
        <dbReference type="Proteomes" id="UP000012960"/>
    </source>
</evidence>
<dbReference type="Proteomes" id="UP000012960">
    <property type="component" value="Unplaced"/>
</dbReference>
<protein>
    <submittedName>
        <fullName evidence="2">(wild Malaysian banana) hypothetical protein</fullName>
    </submittedName>
</protein>
<keyword evidence="4" id="KW-1185">Reference proteome</keyword>
<dbReference type="Gramene" id="Ma06_t37270.1">
    <property type="protein sequence ID" value="Ma06_p37270.1"/>
    <property type="gene ID" value="Ma06_g37270"/>
</dbReference>
<name>A0A804JPP9_MUSAM</name>
<evidence type="ECO:0000313" key="3">
    <source>
        <dbReference type="EnsemblPlants" id="Ma06_p37270.1"/>
    </source>
</evidence>
<evidence type="ECO:0000256" key="1">
    <source>
        <dbReference type="SAM" id="MobiDB-lite"/>
    </source>
</evidence>
<feature type="compositionally biased region" description="Polar residues" evidence="1">
    <location>
        <begin position="28"/>
        <end position="55"/>
    </location>
</feature>
<reference evidence="2" key="1">
    <citation type="submission" date="2021-03" db="EMBL/GenBank/DDBJ databases">
        <authorList>
            <consortium name="Genoscope - CEA"/>
            <person name="William W."/>
        </authorList>
    </citation>
    <scope>NUCLEOTIDE SEQUENCE</scope>
    <source>
        <strain evidence="2">Doubled-haploid Pahang</strain>
    </source>
</reference>
<organism evidence="3 4">
    <name type="scientific">Musa acuminata subsp. malaccensis</name>
    <name type="common">Wild banana</name>
    <name type="synonym">Musa malaccensis</name>
    <dbReference type="NCBI Taxonomy" id="214687"/>
    <lineage>
        <taxon>Eukaryota</taxon>
        <taxon>Viridiplantae</taxon>
        <taxon>Streptophyta</taxon>
        <taxon>Embryophyta</taxon>
        <taxon>Tracheophyta</taxon>
        <taxon>Spermatophyta</taxon>
        <taxon>Magnoliopsida</taxon>
        <taxon>Liliopsida</taxon>
        <taxon>Zingiberales</taxon>
        <taxon>Musaceae</taxon>
        <taxon>Musa</taxon>
    </lineage>
</organism>
<dbReference type="EMBL" id="HG996471">
    <property type="protein sequence ID" value="CAG1848547.1"/>
    <property type="molecule type" value="Genomic_DNA"/>
</dbReference>
<proteinExistence type="predicted"/>
<accession>A0A804JPP9</accession>
<dbReference type="InParanoid" id="A0A804JPP9"/>
<dbReference type="EnsemblPlants" id="Ma06_t37270.1">
    <property type="protein sequence ID" value="Ma06_p37270.1"/>
    <property type="gene ID" value="Ma06_g37270"/>
</dbReference>
<sequence length="123" mass="14016">MKAAKLEYCNSHEAKVHALMRRNALQRNSLSHQSIPRSAKQNNILQRNPDSSSRNGKPVARKQLLYLIFSGFLMRRKTLVPIEFLQFMPLCHQGASLALVSYPLDLSFISRHCIMCCGFKSPL</sequence>
<dbReference type="AlphaFoldDB" id="A0A804JPP9"/>
<reference evidence="3" key="2">
    <citation type="submission" date="2021-05" db="UniProtKB">
        <authorList>
            <consortium name="EnsemblPlants"/>
        </authorList>
    </citation>
    <scope>IDENTIFICATION</scope>
    <source>
        <strain evidence="3">subsp. malaccensis</strain>
    </source>
</reference>
<gene>
    <name evidence="2" type="ORF">GSMUA_183420.1</name>
</gene>
<feature type="region of interest" description="Disordered" evidence="1">
    <location>
        <begin position="28"/>
        <end position="57"/>
    </location>
</feature>
<evidence type="ECO:0000313" key="2">
    <source>
        <dbReference type="EMBL" id="CAG1848547.1"/>
    </source>
</evidence>